<dbReference type="PANTHER" id="PTHR43280:SF2">
    <property type="entry name" value="HTH-TYPE TRANSCRIPTIONAL REGULATOR EXSA"/>
    <property type="match status" value="1"/>
</dbReference>
<feature type="domain" description="Response regulatory" evidence="8">
    <location>
        <begin position="3"/>
        <end position="120"/>
    </location>
</feature>
<keyword evidence="4" id="KW-0804">Transcription</keyword>
<evidence type="ECO:0000256" key="6">
    <source>
        <dbReference type="PROSITE-ProRule" id="PRU00169"/>
    </source>
</evidence>
<dbReference type="GO" id="GO:0043565">
    <property type="term" value="F:sequence-specific DNA binding"/>
    <property type="evidence" value="ECO:0007669"/>
    <property type="project" value="InterPro"/>
</dbReference>
<dbReference type="InterPro" id="IPR009057">
    <property type="entry name" value="Homeodomain-like_sf"/>
</dbReference>
<dbReference type="Pfam" id="PF00072">
    <property type="entry name" value="Response_reg"/>
    <property type="match status" value="1"/>
</dbReference>
<dbReference type="SUPFAM" id="SSF52172">
    <property type="entry name" value="CheY-like"/>
    <property type="match status" value="1"/>
</dbReference>
<dbReference type="SMART" id="SM00448">
    <property type="entry name" value="REC"/>
    <property type="match status" value="1"/>
</dbReference>
<dbReference type="PROSITE" id="PS50110">
    <property type="entry name" value="RESPONSE_REGULATORY"/>
    <property type="match status" value="1"/>
</dbReference>
<accession>A0AAE4JRM0</accession>
<evidence type="ECO:0000313" key="9">
    <source>
        <dbReference type="EMBL" id="MDS1002331.1"/>
    </source>
</evidence>
<dbReference type="RefSeq" id="WP_310942747.1">
    <property type="nucleotide sequence ID" value="NZ_JARUIS010000002.1"/>
</dbReference>
<dbReference type="Proteomes" id="UP001182303">
    <property type="component" value="Unassembled WGS sequence"/>
</dbReference>
<gene>
    <name evidence="9" type="ORF">P9J83_02280</name>
</gene>
<keyword evidence="6" id="KW-0597">Phosphoprotein</keyword>
<dbReference type="Gene3D" id="3.40.50.2300">
    <property type="match status" value="1"/>
</dbReference>
<dbReference type="EMBL" id="JARUIS010000002">
    <property type="protein sequence ID" value="MDS1002331.1"/>
    <property type="molecule type" value="Genomic_DNA"/>
</dbReference>
<sequence>MYKILLADDEWLEREVLKIILGNIEENIEIVGEASNGKEAVELTDKLDPDIIFMDTRMPSMDGITAAEIIKSRDEYKKIVMIIDYGEYDLIHKALTNGDIAYLSKPIKDLELLNCIQIQINNIKNGKNKFGKLNKVLYPALEYIEANYSEEITLEKAASISNLSIYYFSKLFKKEIGMTFICYVTKYKIEKAEELLKNTDIPIVNIASQLGYYECGYFTKVFKKIKGITPSEYRNKIKKNHSIFK</sequence>
<dbReference type="PANTHER" id="PTHR43280">
    <property type="entry name" value="ARAC-FAMILY TRANSCRIPTIONAL REGULATOR"/>
    <property type="match status" value="1"/>
</dbReference>
<keyword evidence="2" id="KW-0805">Transcription regulation</keyword>
<comment type="caution">
    <text evidence="9">The sequence shown here is derived from an EMBL/GenBank/DDBJ whole genome shotgun (WGS) entry which is preliminary data.</text>
</comment>
<dbReference type="PROSITE" id="PS00041">
    <property type="entry name" value="HTH_ARAC_FAMILY_1"/>
    <property type="match status" value="1"/>
</dbReference>
<feature type="modified residue" description="4-aspartylphosphate" evidence="6">
    <location>
        <position position="55"/>
    </location>
</feature>
<dbReference type="InterPro" id="IPR018062">
    <property type="entry name" value="HTH_AraC-typ_CS"/>
</dbReference>
<dbReference type="InterPro" id="IPR001789">
    <property type="entry name" value="Sig_transdc_resp-reg_receiver"/>
</dbReference>
<dbReference type="Pfam" id="PF12833">
    <property type="entry name" value="HTH_18"/>
    <property type="match status" value="1"/>
</dbReference>
<dbReference type="AlphaFoldDB" id="A0AAE4JRM0"/>
<comment type="function">
    <text evidence="5">May play the central regulatory role in sporulation. It may be an element of the effector pathway responsible for the activation of sporulation genes in response to nutritional stress. Spo0A may act in concert with spo0H (a sigma factor) to control the expression of some genes that are critical to the sporulation process.</text>
</comment>
<dbReference type="GO" id="GO:0000160">
    <property type="term" value="P:phosphorelay signal transduction system"/>
    <property type="evidence" value="ECO:0007669"/>
    <property type="project" value="InterPro"/>
</dbReference>
<dbReference type="Gene3D" id="1.10.10.60">
    <property type="entry name" value="Homeodomain-like"/>
    <property type="match status" value="2"/>
</dbReference>
<dbReference type="InterPro" id="IPR011006">
    <property type="entry name" value="CheY-like_superfamily"/>
</dbReference>
<evidence type="ECO:0000256" key="4">
    <source>
        <dbReference type="ARBA" id="ARBA00023163"/>
    </source>
</evidence>
<dbReference type="SMART" id="SM00342">
    <property type="entry name" value="HTH_ARAC"/>
    <property type="match status" value="1"/>
</dbReference>
<evidence type="ECO:0000256" key="5">
    <source>
        <dbReference type="ARBA" id="ARBA00024867"/>
    </source>
</evidence>
<keyword evidence="3" id="KW-0238">DNA-binding</keyword>
<dbReference type="PRINTS" id="PR00032">
    <property type="entry name" value="HTHARAC"/>
</dbReference>
<dbReference type="InterPro" id="IPR020449">
    <property type="entry name" value="Tscrpt_reg_AraC-type_HTH"/>
</dbReference>
<dbReference type="SUPFAM" id="SSF46689">
    <property type="entry name" value="Homeodomain-like"/>
    <property type="match status" value="2"/>
</dbReference>
<evidence type="ECO:0000259" key="7">
    <source>
        <dbReference type="PROSITE" id="PS01124"/>
    </source>
</evidence>
<evidence type="ECO:0000256" key="3">
    <source>
        <dbReference type="ARBA" id="ARBA00023125"/>
    </source>
</evidence>
<protein>
    <recommendedName>
        <fullName evidence="1">Stage 0 sporulation protein A homolog</fullName>
    </recommendedName>
</protein>
<feature type="domain" description="HTH araC/xylS-type" evidence="7">
    <location>
        <begin position="138"/>
        <end position="236"/>
    </location>
</feature>
<dbReference type="PROSITE" id="PS01124">
    <property type="entry name" value="HTH_ARAC_FAMILY_2"/>
    <property type="match status" value="1"/>
</dbReference>
<evidence type="ECO:0000313" key="10">
    <source>
        <dbReference type="Proteomes" id="UP001182303"/>
    </source>
</evidence>
<dbReference type="InterPro" id="IPR018060">
    <property type="entry name" value="HTH_AraC"/>
</dbReference>
<evidence type="ECO:0000259" key="8">
    <source>
        <dbReference type="PROSITE" id="PS50110"/>
    </source>
</evidence>
<organism evidence="9 10">
    <name type="scientific">Clostridium sporogenes</name>
    <dbReference type="NCBI Taxonomy" id="1509"/>
    <lineage>
        <taxon>Bacteria</taxon>
        <taxon>Bacillati</taxon>
        <taxon>Bacillota</taxon>
        <taxon>Clostridia</taxon>
        <taxon>Eubacteriales</taxon>
        <taxon>Clostridiaceae</taxon>
        <taxon>Clostridium</taxon>
    </lineage>
</organism>
<proteinExistence type="predicted"/>
<dbReference type="GO" id="GO:0003700">
    <property type="term" value="F:DNA-binding transcription factor activity"/>
    <property type="evidence" value="ECO:0007669"/>
    <property type="project" value="InterPro"/>
</dbReference>
<evidence type="ECO:0000256" key="1">
    <source>
        <dbReference type="ARBA" id="ARBA00018672"/>
    </source>
</evidence>
<name>A0AAE4JRM0_CLOSG</name>
<evidence type="ECO:0000256" key="2">
    <source>
        <dbReference type="ARBA" id="ARBA00023015"/>
    </source>
</evidence>
<reference evidence="9" key="1">
    <citation type="submission" date="2023-04" db="EMBL/GenBank/DDBJ databases">
        <title>Assessment of the microbiological origin of a defect in Grana Padano cheese.</title>
        <authorList>
            <person name="Zago M."/>
            <person name="Rossetti L."/>
            <person name="Bonvini B."/>
            <person name="Carminati D."/>
            <person name="Giraffa G."/>
        </authorList>
    </citation>
    <scope>NUCLEOTIDE SEQUENCE</scope>
    <source>
        <strain evidence="9">4990</strain>
    </source>
</reference>